<organism evidence="8 9">
    <name type="scientific">Insolitispirillum peregrinum</name>
    <dbReference type="NCBI Taxonomy" id="80876"/>
    <lineage>
        <taxon>Bacteria</taxon>
        <taxon>Pseudomonadati</taxon>
        <taxon>Pseudomonadota</taxon>
        <taxon>Alphaproteobacteria</taxon>
        <taxon>Rhodospirillales</taxon>
        <taxon>Novispirillaceae</taxon>
        <taxon>Insolitispirillum</taxon>
    </lineage>
</organism>
<sequence length="450" mass="49304">MWIRSCTMPEPWQGMAAQPPLYHQGNDPATDGHDPAGPSPQNPDHQAKIFPLPRMPHFPSSPLFPLVMPDGNAILRATMGRITLYILRQLVTGTVLVTVGLLCILWLTQSLRFIDLIVNEGASVGTFLSLTGLLLPNFLIFVLPISLFGVVLFSYNKLNTDRELVVMRAAGLSPLGLARPALLLAGVLSLTGWFLTLYAVPESVRAFREMQWTVRNDVGRLLIREGAFNTVMPGVTVYVRSRLASGVLQGLLVQDSRKPEQTVTLMAERGALLAGEHGPRVLMVNGNRQEVTTGTGQMSLLYFDSYTLDLKTSGGGEKSDRFRDARERPLSELLTIHSGSDASVSENDIHRFRVEAHQRIANPLSAVSLTLIALAFLLTGSFDRRGSGKRLLFAVGALVLVEILMIGSGNMAVKSLMLIPLIYLSVLLPGGLALLVLVRPQVLRYLLRRK</sequence>
<dbReference type="Proteomes" id="UP000185678">
    <property type="component" value="Unassembled WGS sequence"/>
</dbReference>
<feature type="transmembrane region" description="Helical" evidence="7">
    <location>
        <begin position="176"/>
        <end position="200"/>
    </location>
</feature>
<proteinExistence type="predicted"/>
<dbReference type="Pfam" id="PF03739">
    <property type="entry name" value="LptF_LptG"/>
    <property type="match status" value="1"/>
</dbReference>
<dbReference type="STRING" id="80876.SAMN05421779_103283"/>
<evidence type="ECO:0000313" key="8">
    <source>
        <dbReference type="EMBL" id="SIS72307.1"/>
    </source>
</evidence>
<keyword evidence="2" id="KW-1003">Cell membrane</keyword>
<protein>
    <submittedName>
        <fullName evidence="8">Lipopolysaccharide export system permease protein</fullName>
    </submittedName>
</protein>
<dbReference type="GO" id="GO:0015920">
    <property type="term" value="P:lipopolysaccharide transport"/>
    <property type="evidence" value="ECO:0007669"/>
    <property type="project" value="TreeGrafter"/>
</dbReference>
<evidence type="ECO:0000313" key="9">
    <source>
        <dbReference type="Proteomes" id="UP000185678"/>
    </source>
</evidence>
<evidence type="ECO:0000256" key="7">
    <source>
        <dbReference type="SAM" id="Phobius"/>
    </source>
</evidence>
<dbReference type="InterPro" id="IPR005495">
    <property type="entry name" value="LptG/LptF_permease"/>
</dbReference>
<accession>A0A1N7LES6</accession>
<dbReference type="GO" id="GO:0055085">
    <property type="term" value="P:transmembrane transport"/>
    <property type="evidence" value="ECO:0007669"/>
    <property type="project" value="InterPro"/>
</dbReference>
<feature type="region of interest" description="Disordered" evidence="6">
    <location>
        <begin position="17"/>
        <end position="46"/>
    </location>
</feature>
<evidence type="ECO:0000256" key="4">
    <source>
        <dbReference type="ARBA" id="ARBA00022989"/>
    </source>
</evidence>
<feature type="transmembrane region" description="Helical" evidence="7">
    <location>
        <begin position="360"/>
        <end position="379"/>
    </location>
</feature>
<dbReference type="PANTHER" id="PTHR33529:SF6">
    <property type="entry name" value="YJGP_YJGQ FAMILY PERMEASE"/>
    <property type="match status" value="1"/>
</dbReference>
<comment type="subcellular location">
    <subcellularLocation>
        <location evidence="1">Cell membrane</location>
        <topology evidence="1">Multi-pass membrane protein</topology>
    </subcellularLocation>
</comment>
<dbReference type="GO" id="GO:0043190">
    <property type="term" value="C:ATP-binding cassette (ABC) transporter complex"/>
    <property type="evidence" value="ECO:0007669"/>
    <property type="project" value="InterPro"/>
</dbReference>
<gene>
    <name evidence="8" type="ORF">SAMN05421779_103283</name>
</gene>
<evidence type="ECO:0000256" key="6">
    <source>
        <dbReference type="SAM" id="MobiDB-lite"/>
    </source>
</evidence>
<evidence type="ECO:0000256" key="3">
    <source>
        <dbReference type="ARBA" id="ARBA00022692"/>
    </source>
</evidence>
<feature type="transmembrane region" description="Helical" evidence="7">
    <location>
        <begin position="85"/>
        <end position="107"/>
    </location>
</feature>
<dbReference type="AlphaFoldDB" id="A0A1N7LES6"/>
<feature type="transmembrane region" description="Helical" evidence="7">
    <location>
        <begin position="127"/>
        <end position="155"/>
    </location>
</feature>
<feature type="transmembrane region" description="Helical" evidence="7">
    <location>
        <begin position="418"/>
        <end position="438"/>
    </location>
</feature>
<feature type="transmembrane region" description="Helical" evidence="7">
    <location>
        <begin position="391"/>
        <end position="412"/>
    </location>
</feature>
<keyword evidence="3 7" id="KW-0812">Transmembrane</keyword>
<evidence type="ECO:0000256" key="2">
    <source>
        <dbReference type="ARBA" id="ARBA00022475"/>
    </source>
</evidence>
<name>A0A1N7LES6_9PROT</name>
<evidence type="ECO:0000256" key="5">
    <source>
        <dbReference type="ARBA" id="ARBA00023136"/>
    </source>
</evidence>
<keyword evidence="9" id="KW-1185">Reference proteome</keyword>
<dbReference type="InterPro" id="IPR030922">
    <property type="entry name" value="LptF"/>
</dbReference>
<keyword evidence="4 7" id="KW-1133">Transmembrane helix</keyword>
<evidence type="ECO:0000256" key="1">
    <source>
        <dbReference type="ARBA" id="ARBA00004651"/>
    </source>
</evidence>
<dbReference type="NCBIfam" id="TIGR04407">
    <property type="entry name" value="LptF_YjgP"/>
    <property type="match status" value="1"/>
</dbReference>
<dbReference type="PANTHER" id="PTHR33529">
    <property type="entry name" value="SLR0882 PROTEIN-RELATED"/>
    <property type="match status" value="1"/>
</dbReference>
<keyword evidence="5 7" id="KW-0472">Membrane</keyword>
<dbReference type="EMBL" id="FTOA01000003">
    <property type="protein sequence ID" value="SIS72307.1"/>
    <property type="molecule type" value="Genomic_DNA"/>
</dbReference>
<reference evidence="8 9" key="1">
    <citation type="submission" date="2017-01" db="EMBL/GenBank/DDBJ databases">
        <authorList>
            <person name="Mah S.A."/>
            <person name="Swanson W.J."/>
            <person name="Moy G.W."/>
            <person name="Vacquier V.D."/>
        </authorList>
    </citation>
    <scope>NUCLEOTIDE SEQUENCE [LARGE SCALE GENOMIC DNA]</scope>
    <source>
        <strain evidence="8 9">DSM 11589</strain>
    </source>
</reference>